<sequence length="383" mass="41394">MLREDLKIFKPERLGSAPNAGGYRTNSAIQSGKLNDVFSAISEVEHASSAFEIVKLYPAVATGDASSLNRAHVFISDQPDDKLVSTLIAESSSLTDASLFVDMSQMLRTAKYHGTTTTTSEASGNTLSLRDVSRTVAPMTIKRIAHVGVQIGEVSQYRTTTIESFGTMTQVNLDVPDLLIENPDYYGTYSYWASGWQRWALERVFSNTISRTGTALKIDLPVGKPLAKGKIFTLHYRSNLDFRWHQFPAAVSLVSGESIAKGQNRVKRASNGTVLVDDGEGHFVDQGYVIATIDYETGLITEVEPLSYNGTISENLGLMIVRGEQVKKLVQFNLNLPLFDLGSFYIKCKTAAGSDISAACDSAGNITGSSVSTGSISATGDVS</sequence>
<evidence type="ECO:0000313" key="2">
    <source>
        <dbReference type="Proteomes" id="UP000076486"/>
    </source>
</evidence>
<organism evidence="1 2">
    <name type="scientific">Pseudoalteromonas luteoviolacea CPMOR-1</name>
    <dbReference type="NCBI Taxonomy" id="1365248"/>
    <lineage>
        <taxon>Bacteria</taxon>
        <taxon>Pseudomonadati</taxon>
        <taxon>Pseudomonadota</taxon>
        <taxon>Gammaproteobacteria</taxon>
        <taxon>Alteromonadales</taxon>
        <taxon>Pseudoalteromonadaceae</taxon>
        <taxon>Pseudoalteromonas</taxon>
    </lineage>
</organism>
<gene>
    <name evidence="1" type="ORF">N473_26270</name>
</gene>
<protein>
    <submittedName>
        <fullName evidence="1">Uncharacterized protein</fullName>
    </submittedName>
</protein>
<feature type="non-terminal residue" evidence="1">
    <location>
        <position position="383"/>
    </location>
</feature>
<accession>A0A167I4J6</accession>
<reference evidence="1 2" key="1">
    <citation type="submission" date="2013-07" db="EMBL/GenBank/DDBJ databases">
        <title>Comparative Genomic and Metabolomic Analysis of Twelve Strains of Pseudoalteromonas luteoviolacea.</title>
        <authorList>
            <person name="Vynne N.G."/>
            <person name="Mansson M."/>
            <person name="Gram L."/>
        </authorList>
    </citation>
    <scope>NUCLEOTIDE SEQUENCE [LARGE SCALE GENOMIC DNA]</scope>
    <source>
        <strain evidence="1 2">CPMOR-1</strain>
    </source>
</reference>
<dbReference type="AlphaFoldDB" id="A0A167I4J6"/>
<evidence type="ECO:0000313" key="1">
    <source>
        <dbReference type="EMBL" id="KZN58887.1"/>
    </source>
</evidence>
<proteinExistence type="predicted"/>
<comment type="caution">
    <text evidence="1">The sequence shown here is derived from an EMBL/GenBank/DDBJ whole genome shotgun (WGS) entry which is preliminary data.</text>
</comment>
<dbReference type="EMBL" id="AUYC01000067">
    <property type="protein sequence ID" value="KZN58887.1"/>
    <property type="molecule type" value="Genomic_DNA"/>
</dbReference>
<dbReference type="Proteomes" id="UP000076486">
    <property type="component" value="Unassembled WGS sequence"/>
</dbReference>
<name>A0A167I4J6_9GAMM</name>